<dbReference type="InterPro" id="IPR020846">
    <property type="entry name" value="MFS_dom"/>
</dbReference>
<keyword evidence="3 6" id="KW-0812">Transmembrane</keyword>
<evidence type="ECO:0000256" key="3">
    <source>
        <dbReference type="ARBA" id="ARBA00022692"/>
    </source>
</evidence>
<gene>
    <name evidence="8" type="ORF">ACJDU8_07225</name>
</gene>
<feature type="domain" description="Major facilitator superfamily (MFS) profile" evidence="7">
    <location>
        <begin position="12"/>
        <end position="394"/>
    </location>
</feature>
<dbReference type="PROSITE" id="PS50850">
    <property type="entry name" value="MFS"/>
    <property type="match status" value="1"/>
</dbReference>
<feature type="transmembrane region" description="Helical" evidence="6">
    <location>
        <begin position="148"/>
        <end position="167"/>
    </location>
</feature>
<evidence type="ECO:0000256" key="2">
    <source>
        <dbReference type="ARBA" id="ARBA00022448"/>
    </source>
</evidence>
<feature type="transmembrane region" description="Helical" evidence="6">
    <location>
        <begin position="369"/>
        <end position="388"/>
    </location>
</feature>
<dbReference type="SUPFAM" id="SSF103473">
    <property type="entry name" value="MFS general substrate transporter"/>
    <property type="match status" value="1"/>
</dbReference>
<evidence type="ECO:0000313" key="8">
    <source>
        <dbReference type="EMBL" id="MFL0195356.1"/>
    </source>
</evidence>
<dbReference type="RefSeq" id="WP_406791475.1">
    <property type="nucleotide sequence ID" value="NZ_JBJHZX010000008.1"/>
</dbReference>
<proteinExistence type="predicted"/>
<keyword evidence="4 6" id="KW-1133">Transmembrane helix</keyword>
<dbReference type="Pfam" id="PF07690">
    <property type="entry name" value="MFS_1"/>
    <property type="match status" value="1"/>
</dbReference>
<dbReference type="EMBL" id="JBJHZX010000008">
    <property type="protein sequence ID" value="MFL0195356.1"/>
    <property type="molecule type" value="Genomic_DNA"/>
</dbReference>
<dbReference type="InterPro" id="IPR036259">
    <property type="entry name" value="MFS_trans_sf"/>
</dbReference>
<feature type="transmembrane region" description="Helical" evidence="6">
    <location>
        <begin position="16"/>
        <end position="38"/>
    </location>
</feature>
<feature type="transmembrane region" description="Helical" evidence="6">
    <location>
        <begin position="173"/>
        <end position="195"/>
    </location>
</feature>
<dbReference type="PANTHER" id="PTHR23518">
    <property type="entry name" value="C-METHYLTRANSFERASE"/>
    <property type="match status" value="1"/>
</dbReference>
<feature type="transmembrane region" description="Helical" evidence="6">
    <location>
        <begin position="216"/>
        <end position="240"/>
    </location>
</feature>
<reference evidence="8 9" key="1">
    <citation type="submission" date="2024-11" db="EMBL/GenBank/DDBJ databases">
        <authorList>
            <person name="Heng Y.C."/>
            <person name="Lim A.C.H."/>
            <person name="Lee J.K.Y."/>
            <person name="Kittelmann S."/>
        </authorList>
    </citation>
    <scope>NUCLEOTIDE SEQUENCE [LARGE SCALE GENOMIC DNA]</scope>
    <source>
        <strain evidence="8 9">WILCCON 0269</strain>
    </source>
</reference>
<accession>A0ABW8SHV3</accession>
<name>A0ABW8SHV3_9CLOT</name>
<dbReference type="Proteomes" id="UP001623660">
    <property type="component" value="Unassembled WGS sequence"/>
</dbReference>
<evidence type="ECO:0000256" key="1">
    <source>
        <dbReference type="ARBA" id="ARBA00004651"/>
    </source>
</evidence>
<protein>
    <submittedName>
        <fullName evidence="8">MFS transporter</fullName>
    </submittedName>
</protein>
<dbReference type="InterPro" id="IPR011701">
    <property type="entry name" value="MFS"/>
</dbReference>
<evidence type="ECO:0000259" key="7">
    <source>
        <dbReference type="PROSITE" id="PS50850"/>
    </source>
</evidence>
<feature type="transmembrane region" description="Helical" evidence="6">
    <location>
        <begin position="343"/>
        <end position="363"/>
    </location>
</feature>
<comment type="caution">
    <text evidence="8">The sequence shown here is derived from an EMBL/GenBank/DDBJ whole genome shotgun (WGS) entry which is preliminary data.</text>
</comment>
<keyword evidence="2" id="KW-0813">Transport</keyword>
<dbReference type="PANTHER" id="PTHR23518:SF2">
    <property type="entry name" value="MAJOR FACILITATOR SUPERFAMILY TRANSPORTER"/>
    <property type="match status" value="1"/>
</dbReference>
<keyword evidence="5 6" id="KW-0472">Membrane</keyword>
<feature type="transmembrane region" description="Helical" evidence="6">
    <location>
        <begin position="285"/>
        <end position="304"/>
    </location>
</feature>
<organism evidence="8 9">
    <name type="scientific">Candidatus Clostridium eludens</name>
    <dbReference type="NCBI Taxonomy" id="3381663"/>
    <lineage>
        <taxon>Bacteria</taxon>
        <taxon>Bacillati</taxon>
        <taxon>Bacillota</taxon>
        <taxon>Clostridia</taxon>
        <taxon>Eubacteriales</taxon>
        <taxon>Clostridiaceae</taxon>
        <taxon>Clostridium</taxon>
    </lineage>
</organism>
<feature type="transmembrane region" description="Helical" evidence="6">
    <location>
        <begin position="82"/>
        <end position="107"/>
    </location>
</feature>
<evidence type="ECO:0000313" key="9">
    <source>
        <dbReference type="Proteomes" id="UP001623660"/>
    </source>
</evidence>
<comment type="subcellular location">
    <subcellularLocation>
        <location evidence="1">Cell membrane</location>
        <topology evidence="1">Multi-pass membrane protein</topology>
    </subcellularLocation>
</comment>
<evidence type="ECO:0000256" key="5">
    <source>
        <dbReference type="ARBA" id="ARBA00023136"/>
    </source>
</evidence>
<sequence length="397" mass="43282">MSNNIDDIANKNVMKLGWVAFFGGLSQDMISPVLPTFYSQILGLNKSTIGLIEGAVTTIVSIFRILSGIISDKIGKRKSIVFIGYLLSAIGRLILFLATGAFSVLGLRLLDGVGKGLKDAPRDALVAKSSKANKTGFAFGLQRTLDTLGSFIGPLITTYLLLKFAVYGEIKKYRYLFIAAGIIAFITIIIIGIFVKEKVGENVGVKFKFDRTILKGKFMLFLIIILTFTLGNSSDAFLILRAENVGISPIKIPIIIAVFNLFYALLSIPSGILSDKIGRINVMRLGWFLYALTYVGFALAKLPWHIWVLYIVYGIYYSTTEGIAKSLVVHLVGENIRGTAFGLYNASVGLLAIPASAIAGLLWDRVSPSAPFYFGAICSVIAIILSMITNIEKYKVI</sequence>
<feature type="transmembrane region" description="Helical" evidence="6">
    <location>
        <begin position="50"/>
        <end position="70"/>
    </location>
</feature>
<dbReference type="Gene3D" id="1.20.1250.20">
    <property type="entry name" value="MFS general substrate transporter like domains"/>
    <property type="match status" value="2"/>
</dbReference>
<feature type="transmembrane region" description="Helical" evidence="6">
    <location>
        <begin position="252"/>
        <end position="273"/>
    </location>
</feature>
<evidence type="ECO:0000256" key="4">
    <source>
        <dbReference type="ARBA" id="ARBA00022989"/>
    </source>
</evidence>
<keyword evidence="9" id="KW-1185">Reference proteome</keyword>
<dbReference type="CDD" id="cd17370">
    <property type="entry name" value="MFS_MJ1317_like"/>
    <property type="match status" value="1"/>
</dbReference>
<evidence type="ECO:0000256" key="6">
    <source>
        <dbReference type="SAM" id="Phobius"/>
    </source>
</evidence>